<evidence type="ECO:0000313" key="2">
    <source>
        <dbReference type="EMBL" id="MXU91828.1"/>
    </source>
</evidence>
<evidence type="ECO:0000256" key="1">
    <source>
        <dbReference type="SAM" id="SignalP"/>
    </source>
</evidence>
<protein>
    <submittedName>
        <fullName evidence="2">Putative secreted protein</fullName>
    </submittedName>
</protein>
<reference evidence="2" key="1">
    <citation type="submission" date="2019-12" db="EMBL/GenBank/DDBJ databases">
        <title>An insight into the sialome of adult female Ixodes ricinus ticks feeding for 6 days.</title>
        <authorList>
            <person name="Perner J."/>
            <person name="Ribeiro J.M.C."/>
        </authorList>
    </citation>
    <scope>NUCLEOTIDE SEQUENCE</scope>
    <source>
        <strain evidence="2">Semi-engorged</strain>
        <tissue evidence="2">Salivary glands</tissue>
    </source>
</reference>
<name>A0A6B0UR36_IXORI</name>
<feature type="chain" id="PRO_5025525480" evidence="1">
    <location>
        <begin position="36"/>
        <end position="126"/>
    </location>
</feature>
<keyword evidence="1" id="KW-0732">Signal</keyword>
<feature type="signal peptide" evidence="1">
    <location>
        <begin position="1"/>
        <end position="35"/>
    </location>
</feature>
<organism evidence="2">
    <name type="scientific">Ixodes ricinus</name>
    <name type="common">Common tick</name>
    <name type="synonym">Acarus ricinus</name>
    <dbReference type="NCBI Taxonomy" id="34613"/>
    <lineage>
        <taxon>Eukaryota</taxon>
        <taxon>Metazoa</taxon>
        <taxon>Ecdysozoa</taxon>
        <taxon>Arthropoda</taxon>
        <taxon>Chelicerata</taxon>
        <taxon>Arachnida</taxon>
        <taxon>Acari</taxon>
        <taxon>Parasitiformes</taxon>
        <taxon>Ixodida</taxon>
        <taxon>Ixodoidea</taxon>
        <taxon>Ixodidae</taxon>
        <taxon>Ixodinae</taxon>
        <taxon>Ixodes</taxon>
    </lineage>
</organism>
<sequence length="126" mass="13741">MVMRLTAKMTSLTHCALYVLELAVLFRADVSTVLGIDFLSHIAKVSAVSVALQCCRSCLRGYAASSGVSSAREHMKTRCKTVPHSLDSMEATLALTAQCKQMLTPNIRLFSICLILVFLRADGMVM</sequence>
<proteinExistence type="predicted"/>
<accession>A0A6B0UR36</accession>
<dbReference type="AlphaFoldDB" id="A0A6B0UR36"/>
<dbReference type="EMBL" id="GIFC01009745">
    <property type="protein sequence ID" value="MXU91828.1"/>
    <property type="molecule type" value="Transcribed_RNA"/>
</dbReference>